<dbReference type="InterPro" id="IPR011600">
    <property type="entry name" value="Pept_C14_caspase"/>
</dbReference>
<feature type="domain" description="Peptidase C14 caspase" evidence="2">
    <location>
        <begin position="23"/>
        <end position="217"/>
    </location>
</feature>
<comment type="similarity">
    <text evidence="1">Belongs to the peptidase C14B family.</text>
</comment>
<dbReference type="InParanoid" id="A0A2J6TNZ5"/>
<dbReference type="EMBL" id="KZ613747">
    <property type="protein sequence ID" value="PMD64730.1"/>
    <property type="molecule type" value="Genomic_DNA"/>
</dbReference>
<accession>A0A2J6TNZ5</accession>
<dbReference type="PANTHER" id="PTHR48104">
    <property type="entry name" value="METACASPASE-4"/>
    <property type="match status" value="1"/>
</dbReference>
<proteinExistence type="inferred from homology"/>
<dbReference type="GO" id="GO:0004197">
    <property type="term" value="F:cysteine-type endopeptidase activity"/>
    <property type="evidence" value="ECO:0007669"/>
    <property type="project" value="InterPro"/>
</dbReference>
<dbReference type="PANTHER" id="PTHR48104:SF30">
    <property type="entry name" value="METACASPASE-1"/>
    <property type="match status" value="1"/>
</dbReference>
<dbReference type="GO" id="GO:0005737">
    <property type="term" value="C:cytoplasm"/>
    <property type="evidence" value="ECO:0007669"/>
    <property type="project" value="TreeGrafter"/>
</dbReference>
<organism evidence="3 4">
    <name type="scientific">Hyaloscypha bicolor E</name>
    <dbReference type="NCBI Taxonomy" id="1095630"/>
    <lineage>
        <taxon>Eukaryota</taxon>
        <taxon>Fungi</taxon>
        <taxon>Dikarya</taxon>
        <taxon>Ascomycota</taxon>
        <taxon>Pezizomycotina</taxon>
        <taxon>Leotiomycetes</taxon>
        <taxon>Helotiales</taxon>
        <taxon>Hyaloscyphaceae</taxon>
        <taxon>Hyaloscypha</taxon>
        <taxon>Hyaloscypha bicolor</taxon>
    </lineage>
</organism>
<evidence type="ECO:0000256" key="1">
    <source>
        <dbReference type="ARBA" id="ARBA00009005"/>
    </source>
</evidence>
<evidence type="ECO:0000259" key="2">
    <source>
        <dbReference type="Pfam" id="PF00656"/>
    </source>
</evidence>
<dbReference type="Proteomes" id="UP000235371">
    <property type="component" value="Unassembled WGS sequence"/>
</dbReference>
<dbReference type="GO" id="GO:0006508">
    <property type="term" value="P:proteolysis"/>
    <property type="evidence" value="ECO:0007669"/>
    <property type="project" value="InterPro"/>
</dbReference>
<keyword evidence="4" id="KW-1185">Reference proteome</keyword>
<dbReference type="InterPro" id="IPR050452">
    <property type="entry name" value="Metacaspase"/>
</dbReference>
<evidence type="ECO:0000313" key="4">
    <source>
        <dbReference type="Proteomes" id="UP000235371"/>
    </source>
</evidence>
<gene>
    <name evidence="3" type="ORF">K444DRAFT_640542</name>
</gene>
<dbReference type="RefSeq" id="XP_024741634.1">
    <property type="nucleotide sequence ID" value="XM_024884506.1"/>
</dbReference>
<dbReference type="OrthoDB" id="3223806at2759"/>
<protein>
    <recommendedName>
        <fullName evidence="2">Peptidase C14 caspase domain-containing protein</fullName>
    </recommendedName>
</protein>
<reference evidence="3 4" key="1">
    <citation type="submission" date="2016-04" db="EMBL/GenBank/DDBJ databases">
        <title>A degradative enzymes factory behind the ericoid mycorrhizal symbiosis.</title>
        <authorList>
            <consortium name="DOE Joint Genome Institute"/>
            <person name="Martino E."/>
            <person name="Morin E."/>
            <person name="Grelet G."/>
            <person name="Kuo A."/>
            <person name="Kohler A."/>
            <person name="Daghino S."/>
            <person name="Barry K."/>
            <person name="Choi C."/>
            <person name="Cichocki N."/>
            <person name="Clum A."/>
            <person name="Copeland A."/>
            <person name="Hainaut M."/>
            <person name="Haridas S."/>
            <person name="Labutti K."/>
            <person name="Lindquist E."/>
            <person name="Lipzen A."/>
            <person name="Khouja H.-R."/>
            <person name="Murat C."/>
            <person name="Ohm R."/>
            <person name="Olson A."/>
            <person name="Spatafora J."/>
            <person name="Veneault-Fourrey C."/>
            <person name="Henrissat B."/>
            <person name="Grigoriev I."/>
            <person name="Martin F."/>
            <person name="Perotto S."/>
        </authorList>
    </citation>
    <scope>NUCLEOTIDE SEQUENCE [LARGE SCALE GENOMIC DNA]</scope>
    <source>
        <strain evidence="3 4">E</strain>
    </source>
</reference>
<dbReference type="Gene3D" id="3.40.50.1460">
    <property type="match status" value="1"/>
</dbReference>
<dbReference type="Pfam" id="PF00656">
    <property type="entry name" value="Peptidase_C14"/>
    <property type="match status" value="1"/>
</dbReference>
<dbReference type="GeneID" id="36592583"/>
<evidence type="ECO:0000313" key="3">
    <source>
        <dbReference type="EMBL" id="PMD64730.1"/>
    </source>
</evidence>
<sequence length="475" mass="52725">MLTATKVQDGGAPRPVETRECLPTNDNVTSSFNRILDRARSEDYVYIHYSGHGTRRNFDGAVAIELVNPTTFMPEYLYGTTLRNAIKAMISRGLRVTLVLDCCFSGGALRTRQTNVRYLEHDPEIDMQSDYSDPWAKGLPGELRNGYTILAACGDGEVASELKFEGGASRGALSYFLVDSLTLLRRRGAMVSSQTLHQHIRAQFHASLLEQTPMLYGNQGFSFFVDVYRTRADGHLTLSAGQAHRVHQGDEYALSPFETRENINVMVSAAVRGKVDSKIAKGAAWKAVLVTSLSSRKIRISLGPDVPDRNELIHASSSYNFLVLSGNTEASDMGNSNLAEHPLYLAIFIFTQLWEVRNLASESGEDTYLPVEPRDGRNVGSLELPLTMWVPKELQDEGNRWTEDTIKILVTRQPSTFPGRVLLPLSHDSQRGGEPDPLSTILQVLRGDSSRDGANGPFEWTTRTFLIRTHSENSV</sequence>
<dbReference type="AlphaFoldDB" id="A0A2J6TNZ5"/>
<name>A0A2J6TNZ5_9HELO</name>